<dbReference type="Gene3D" id="3.40.109.10">
    <property type="entry name" value="NADH Oxidase"/>
    <property type="match status" value="1"/>
</dbReference>
<evidence type="ECO:0000313" key="8">
    <source>
        <dbReference type="Proteomes" id="UP000010802"/>
    </source>
</evidence>
<organism evidence="7 8">
    <name type="scientific">Tepidanaerobacter acetatoxydans (strain DSM 21804 / JCM 16047 / Re1)</name>
    <dbReference type="NCBI Taxonomy" id="1209989"/>
    <lineage>
        <taxon>Bacteria</taxon>
        <taxon>Bacillati</taxon>
        <taxon>Bacillota</taxon>
        <taxon>Clostridia</taxon>
        <taxon>Thermosediminibacterales</taxon>
        <taxon>Tepidanaerobacteraceae</taxon>
        <taxon>Tepidanaerobacter</taxon>
    </lineage>
</organism>
<reference evidence="8" key="1">
    <citation type="journal article" date="2013" name="Genome Announc.">
        <title>First genome sequence of a syntrophic acetate-oxidizing bacterium, Tepidanaerobacter acetatoxydans strain Re1.</title>
        <authorList>
            <person name="Manzoor S."/>
            <person name="Bongcam-Rudloff E."/>
            <person name="Schnurer A."/>
            <person name="Muller B."/>
        </authorList>
    </citation>
    <scope>NUCLEOTIDE SEQUENCE [LARGE SCALE GENOMIC DNA]</scope>
    <source>
        <strain evidence="8">Re1</strain>
    </source>
</reference>
<sequence>MEELYNSIFRRKSIRKYDVSPLPPDTLSEIKQYASNVKPLVPTIKTDFSYLTAENVKNPLPIKAPHYICIYSEKAEHYLMNAGFMLQQVDLYLSAKSIGSCWLGMAKPASRALLKMNGMDFVIMLAFGNAAEPLHRASISEFKRKAQNEISTLSEASDILNAVRLAPSATNSQPWFFTGNAEKIQVHRVKLGIAKAAINDKFNQIDIGIALCHLYIAASVKGKNVEFLYDKSDEDKAPKGYEYMMTAVLY</sequence>
<proteinExistence type="inferred from homology"/>
<dbReference type="KEGG" id="tep:TepRe1_2152"/>
<evidence type="ECO:0000259" key="6">
    <source>
        <dbReference type="Pfam" id="PF14512"/>
    </source>
</evidence>
<dbReference type="PANTHER" id="PTHR43673:SF2">
    <property type="entry name" value="NITROREDUCTASE"/>
    <property type="match status" value="1"/>
</dbReference>
<dbReference type="GO" id="GO:0016491">
    <property type="term" value="F:oxidoreductase activity"/>
    <property type="evidence" value="ECO:0007669"/>
    <property type="project" value="UniProtKB-KW"/>
</dbReference>
<dbReference type="KEGG" id="tae:TepiRe1_2317"/>
<dbReference type="SUPFAM" id="SSF55469">
    <property type="entry name" value="FMN-dependent nitroreductase-like"/>
    <property type="match status" value="1"/>
</dbReference>
<dbReference type="PATRIC" id="fig|1209989.3.peg.2665"/>
<accession>F4LRD9</accession>
<comment type="cofactor">
    <cofactor evidence="1">
        <name>FMN</name>
        <dbReference type="ChEBI" id="CHEBI:58210"/>
    </cofactor>
</comment>
<protein>
    <submittedName>
        <fullName evidence="7">Nitroreductase</fullName>
    </submittedName>
</protein>
<dbReference type="Gene3D" id="3.40.109.30">
    <property type="entry name" value="putative nitroreductase (tm1586), domain 2"/>
    <property type="match status" value="1"/>
</dbReference>
<dbReference type="Proteomes" id="UP000010802">
    <property type="component" value="Chromosome"/>
</dbReference>
<evidence type="ECO:0000256" key="4">
    <source>
        <dbReference type="ARBA" id="ARBA00022643"/>
    </source>
</evidence>
<evidence type="ECO:0000313" key="7">
    <source>
        <dbReference type="EMBL" id="CCP27151.1"/>
    </source>
</evidence>
<name>F4LRD9_TEPAE</name>
<dbReference type="STRING" id="1209989.TepRe1_2152"/>
<dbReference type="eggNOG" id="COG0778">
    <property type="taxonomic scope" value="Bacteria"/>
</dbReference>
<dbReference type="InterPro" id="IPR000415">
    <property type="entry name" value="Nitroreductase-like"/>
</dbReference>
<dbReference type="RefSeq" id="WP_013779195.1">
    <property type="nucleotide sequence ID" value="NC_015519.1"/>
</dbReference>
<evidence type="ECO:0000256" key="2">
    <source>
        <dbReference type="ARBA" id="ARBA00007118"/>
    </source>
</evidence>
<keyword evidence="4" id="KW-0288">FMN</keyword>
<keyword evidence="3" id="KW-0285">Flavoprotein</keyword>
<keyword evidence="8" id="KW-1185">Reference proteome</keyword>
<dbReference type="AlphaFoldDB" id="F4LRD9"/>
<comment type="similarity">
    <text evidence="2">Belongs to the nitroreductase family.</text>
</comment>
<dbReference type="Pfam" id="PF14512">
    <property type="entry name" value="TM1586_NiRdase"/>
    <property type="match status" value="1"/>
</dbReference>
<dbReference type="OrthoDB" id="9812105at2"/>
<gene>
    <name evidence="7" type="ordered locus">TEPIRE1_2317</name>
</gene>
<dbReference type="PANTHER" id="PTHR43673">
    <property type="entry name" value="NAD(P)H NITROREDUCTASE YDGI-RELATED"/>
    <property type="match status" value="1"/>
</dbReference>
<accession>L0S1Z5</accession>
<evidence type="ECO:0000256" key="5">
    <source>
        <dbReference type="ARBA" id="ARBA00023002"/>
    </source>
</evidence>
<evidence type="ECO:0000256" key="3">
    <source>
        <dbReference type="ARBA" id="ARBA00022630"/>
    </source>
</evidence>
<keyword evidence="5" id="KW-0560">Oxidoreductase</keyword>
<evidence type="ECO:0000256" key="1">
    <source>
        <dbReference type="ARBA" id="ARBA00001917"/>
    </source>
</evidence>
<dbReference type="InterPro" id="IPR029478">
    <property type="entry name" value="TM1586_NiRdase"/>
</dbReference>
<dbReference type="EMBL" id="HF563609">
    <property type="protein sequence ID" value="CCP27151.1"/>
    <property type="molecule type" value="Genomic_DNA"/>
</dbReference>
<dbReference type="HOGENOM" id="CLU_070562_1_1_9"/>
<feature type="domain" description="Putative nitroreductase TM1586" evidence="6">
    <location>
        <begin position="3"/>
        <end position="218"/>
    </location>
</feature>